<reference evidence="2" key="1">
    <citation type="submission" date="2014-09" db="EMBL/GenBank/DDBJ databases">
        <authorList>
            <person name="Magalhaes I.L.F."/>
            <person name="Oliveira U."/>
            <person name="Santos F.R."/>
            <person name="Vidigal T.H.D.A."/>
            <person name="Brescovit A.D."/>
            <person name="Santos A.J."/>
        </authorList>
    </citation>
    <scope>NUCLEOTIDE SEQUENCE</scope>
    <source>
        <strain evidence="2">LMG 23848T</strain>
    </source>
</reference>
<keyword evidence="1" id="KW-0732">Signal</keyword>
<dbReference type="EMBL" id="LN609302">
    <property type="protein sequence ID" value="CEF55288.1"/>
    <property type="molecule type" value="Genomic_DNA"/>
</dbReference>
<evidence type="ECO:0000256" key="1">
    <source>
        <dbReference type="SAM" id="SignalP"/>
    </source>
</evidence>
<organism evidence="2 4">
    <name type="scientific">Acetobacter ghanensis</name>
    <dbReference type="NCBI Taxonomy" id="431306"/>
    <lineage>
        <taxon>Bacteria</taxon>
        <taxon>Pseudomonadati</taxon>
        <taxon>Pseudomonadota</taxon>
        <taxon>Alphaproteobacteria</taxon>
        <taxon>Acetobacterales</taxon>
        <taxon>Acetobacteraceae</taxon>
        <taxon>Acetobacter</taxon>
    </lineage>
</organism>
<evidence type="ECO:0000313" key="2">
    <source>
        <dbReference type="EMBL" id="CEF55288.1"/>
    </source>
</evidence>
<dbReference type="OrthoDB" id="8241374at2"/>
<sequence length="162" mass="17088">MRSASRRFLAALALSGTWALPAGAETVLGPAMAEVTFKTRSADLGLGYTWGKGVLTYGGHTYPFEINGASAAAIGFSSGNSVGKVYNLQRLEDFAGTYWSLSGETTVGKGVAGHLMENDSGVRIRLDETRTGGRLAASPSRLTIRFSPETQKALTDVPAKKD</sequence>
<dbReference type="Proteomes" id="UP000068250">
    <property type="component" value="Chromosome I"/>
</dbReference>
<proteinExistence type="predicted"/>
<reference evidence="3 5" key="3">
    <citation type="journal article" date="2020" name="Int. J. Syst. Evol. Microbiol.">
        <title>Novel acetic acid bacteria from cider fermentations: Acetobacter conturbans sp. nov. and Acetobacter fallax sp. nov.</title>
        <authorList>
            <person name="Sombolestani A.S."/>
            <person name="Cleenwerck I."/>
            <person name="Cnockaert M."/>
            <person name="Borremans W."/>
            <person name="Wieme A.D."/>
            <person name="De Vuyst L."/>
            <person name="Vandamme P."/>
        </authorList>
    </citation>
    <scope>NUCLEOTIDE SEQUENCE [LARGE SCALE GENOMIC DNA]</scope>
    <source>
        <strain evidence="3 5">LMG 23848</strain>
    </source>
</reference>
<name>A0A0U5BI32_9PROT</name>
<feature type="chain" id="PRO_5006855272" evidence="1">
    <location>
        <begin position="25"/>
        <end position="162"/>
    </location>
</feature>
<evidence type="ECO:0000313" key="4">
    <source>
        <dbReference type="Proteomes" id="UP000068250"/>
    </source>
</evidence>
<gene>
    <name evidence="2" type="ORF">AGA_1326</name>
    <name evidence="3" type="ORF">GOB80_02270</name>
</gene>
<feature type="signal peptide" evidence="1">
    <location>
        <begin position="1"/>
        <end position="24"/>
    </location>
</feature>
<evidence type="ECO:0000313" key="5">
    <source>
        <dbReference type="Proteomes" id="UP000657200"/>
    </source>
</evidence>
<dbReference type="EMBL" id="WOTE01000001">
    <property type="protein sequence ID" value="NHO38521.1"/>
    <property type="molecule type" value="Genomic_DNA"/>
</dbReference>
<keyword evidence="5" id="KW-1185">Reference proteome</keyword>
<evidence type="ECO:0000313" key="3">
    <source>
        <dbReference type="EMBL" id="NHO38521.1"/>
    </source>
</evidence>
<dbReference type="STRING" id="431306.AGA_1326"/>
<accession>A0A0U5BI32</accession>
<reference evidence="4" key="2">
    <citation type="submission" date="2014-09" db="EMBL/GenBank/DDBJ databases">
        <authorList>
            <person name="Illeghems K.G."/>
        </authorList>
    </citation>
    <scope>NUCLEOTIDE SEQUENCE [LARGE SCALE GENOMIC DNA]</scope>
    <source>
        <strain evidence="4">LMG 23848T</strain>
    </source>
</reference>
<dbReference type="AlphaFoldDB" id="A0A0U5BI32"/>
<dbReference type="RefSeq" id="WP_059023493.1">
    <property type="nucleotide sequence ID" value="NZ_JBNZCO010000001.1"/>
</dbReference>
<dbReference type="PATRIC" id="fig|431306.5.peg.1351"/>
<dbReference type="Proteomes" id="UP000657200">
    <property type="component" value="Unassembled WGS sequence"/>
</dbReference>
<protein>
    <submittedName>
        <fullName evidence="2">Uncharacterized protein</fullName>
    </submittedName>
</protein>